<dbReference type="EMBL" id="CM000780">
    <property type="protein sequence ID" value="AQK52352.1"/>
    <property type="molecule type" value="Genomic_DNA"/>
</dbReference>
<feature type="compositionally biased region" description="Low complexity" evidence="1">
    <location>
        <begin position="24"/>
        <end position="41"/>
    </location>
</feature>
<evidence type="ECO:0000313" key="3">
    <source>
        <dbReference type="EMBL" id="AQK52352.1"/>
    </source>
</evidence>
<organism evidence="3">
    <name type="scientific">Zea mays</name>
    <name type="common">Maize</name>
    <dbReference type="NCBI Taxonomy" id="4577"/>
    <lineage>
        <taxon>Eukaryota</taxon>
        <taxon>Viridiplantae</taxon>
        <taxon>Streptophyta</taxon>
        <taxon>Embryophyta</taxon>
        <taxon>Tracheophyta</taxon>
        <taxon>Spermatophyta</taxon>
        <taxon>Magnoliopsida</taxon>
        <taxon>Liliopsida</taxon>
        <taxon>Poales</taxon>
        <taxon>Poaceae</taxon>
        <taxon>PACMAD clade</taxon>
        <taxon>Panicoideae</taxon>
        <taxon>Andropogonodae</taxon>
        <taxon>Andropogoneae</taxon>
        <taxon>Tripsacinae</taxon>
        <taxon>Zea</taxon>
    </lineage>
</organism>
<name>A0A1D6Q162_MAIZE</name>
<feature type="region of interest" description="Disordered" evidence="1">
    <location>
        <begin position="24"/>
        <end position="47"/>
    </location>
</feature>
<dbReference type="AlphaFoldDB" id="A0A1D6Q162"/>
<feature type="transmembrane region" description="Helical" evidence="2">
    <location>
        <begin position="110"/>
        <end position="129"/>
    </location>
</feature>
<accession>A0A1D6Q162</accession>
<reference evidence="3" key="1">
    <citation type="submission" date="2015-12" db="EMBL/GenBank/DDBJ databases">
        <title>Update maize B73 reference genome by single molecule sequencing technologies.</title>
        <authorList>
            <consortium name="Maize Genome Sequencing Project"/>
            <person name="Ware D."/>
        </authorList>
    </citation>
    <scope>NUCLEOTIDE SEQUENCE</scope>
    <source>
        <tissue evidence="3">Seedling</tissue>
    </source>
</reference>
<keyword evidence="2" id="KW-0812">Transmembrane</keyword>
<protein>
    <submittedName>
        <fullName evidence="3">DNA binding protein</fullName>
    </submittedName>
</protein>
<dbReference type="EMBL" id="CM000780">
    <property type="protein sequence ID" value="AQK52354.1"/>
    <property type="molecule type" value="Genomic_DNA"/>
</dbReference>
<evidence type="ECO:0000256" key="2">
    <source>
        <dbReference type="SAM" id="Phobius"/>
    </source>
</evidence>
<keyword evidence="2" id="KW-1133">Transmembrane helix</keyword>
<evidence type="ECO:0000256" key="1">
    <source>
        <dbReference type="SAM" id="MobiDB-lite"/>
    </source>
</evidence>
<proteinExistence type="predicted"/>
<gene>
    <name evidence="3" type="ORF">ZEAMMB73_Zm00001d050330</name>
</gene>
<sequence length="177" mass="18956">MWRGWRRWRATGVAACGCRCGGTTAPRSPRAAAGSSTAPRSYSSPTISTCRAPTQLRGSVLSTLSRTIPGLTMLGLRTSSADSSTRRPPVRSPLTAWQCMKLLNPSIAGCPFYCACIFSLLVMIGLSIFSQGIANVRCRTTPMTSWCSAMLASTGTFVTMICNLHFTDICLCSPSIM</sequence>
<keyword evidence="2" id="KW-0472">Membrane</keyword>